<dbReference type="InterPro" id="IPR029052">
    <property type="entry name" value="Metallo-depent_PP-like"/>
</dbReference>
<accession>A0ABR3BGV4</accession>
<feature type="compositionally biased region" description="Basic and acidic residues" evidence="2">
    <location>
        <begin position="584"/>
        <end position="600"/>
    </location>
</feature>
<evidence type="ECO:0000313" key="5">
    <source>
        <dbReference type="Proteomes" id="UP001448207"/>
    </source>
</evidence>
<feature type="region of interest" description="Disordered" evidence="2">
    <location>
        <begin position="557"/>
        <end position="600"/>
    </location>
</feature>
<evidence type="ECO:0000256" key="2">
    <source>
        <dbReference type="SAM" id="MobiDB-lite"/>
    </source>
</evidence>
<dbReference type="InterPro" id="IPR035979">
    <property type="entry name" value="RBD_domain_sf"/>
</dbReference>
<feature type="compositionally biased region" description="Basic and acidic residues" evidence="2">
    <location>
        <begin position="438"/>
        <end position="448"/>
    </location>
</feature>
<sequence>MSDSPMPTHLSPQPSGARTMTVDGKRILCIADARGNLSQLNALARDADAQFIIHTGDFGFYDGSSLSRISDRTLKHLVQYSTLIPPHVRTRLNSSPVEQIRSTIEQSPQTLLSEFPAYLSGEQKLDIPVYTVWGACEDVAIIERFRSGEYKIHNLFLLDEATSHLLDIGGVSLRLFGLGGAVVQHKLFDNGEGTDTIAGGLGTMWTTALQIGELVETAQRVYACSETRILVTHASPGREGLLAQLALVLRADFTISAGLHFRYGISYNEFACQPDQEHYRERLIQSQQGFLQLWDAIKEQVENYVDERQTVLLQNALMVVNRLPPSLQQDSAGQLELSSSSSSSGPDRDEQAFKNMWNFNLPDAAFGWVVLDVNHGRVSAETRSQGFNFSYRRSSAHMTIASPLFNLGSTSPGPTEKPNQYRQSEWEDPPTAASQTDDEWKGEIKEDGNVGYTSGGYGSNYSHKNTKRSSVPDLVPKQQRSLYVAYVGGLSNTTVTESEIRTLFGRDTVTAVKFPVDQTTQLPKAHCYVDFAHSVALENALAMNGKLFKDNRLVINRPTSQFGDGRGRGRGRGRNSYRASPRMSDNRMSDSSHRNRESDM</sequence>
<evidence type="ECO:0000313" key="4">
    <source>
        <dbReference type="EMBL" id="KAL0098094.1"/>
    </source>
</evidence>
<dbReference type="SUPFAM" id="SSF54928">
    <property type="entry name" value="RNA-binding domain, RBD"/>
    <property type="match status" value="1"/>
</dbReference>
<dbReference type="PANTHER" id="PTHR31987:SF11">
    <property type="entry name" value="DUF2433 DOMAIN-CONTAINING PROTEIN"/>
    <property type="match status" value="1"/>
</dbReference>
<dbReference type="InterPro" id="IPR000504">
    <property type="entry name" value="RRM_dom"/>
</dbReference>
<dbReference type="InterPro" id="IPR018829">
    <property type="entry name" value="DUF2433"/>
</dbReference>
<keyword evidence="1" id="KW-0694">RNA-binding</keyword>
<dbReference type="Pfam" id="PF10360">
    <property type="entry name" value="DUF2433"/>
    <property type="match status" value="1"/>
</dbReference>
<dbReference type="SMART" id="SM00360">
    <property type="entry name" value="RRM"/>
    <property type="match status" value="1"/>
</dbReference>
<organism evidence="4 5">
    <name type="scientific">Phycomyces blakesleeanus</name>
    <dbReference type="NCBI Taxonomy" id="4837"/>
    <lineage>
        <taxon>Eukaryota</taxon>
        <taxon>Fungi</taxon>
        <taxon>Fungi incertae sedis</taxon>
        <taxon>Mucoromycota</taxon>
        <taxon>Mucoromycotina</taxon>
        <taxon>Mucoromycetes</taxon>
        <taxon>Mucorales</taxon>
        <taxon>Phycomycetaceae</taxon>
        <taxon>Phycomyces</taxon>
    </lineage>
</organism>
<dbReference type="PROSITE" id="PS50102">
    <property type="entry name" value="RRM"/>
    <property type="match status" value="1"/>
</dbReference>
<feature type="region of interest" description="Disordered" evidence="2">
    <location>
        <begin position="330"/>
        <end position="350"/>
    </location>
</feature>
<protein>
    <recommendedName>
        <fullName evidence="3">RRM domain-containing protein</fullName>
    </recommendedName>
</protein>
<feature type="region of interest" description="Disordered" evidence="2">
    <location>
        <begin position="403"/>
        <end position="473"/>
    </location>
</feature>
<dbReference type="Pfam" id="PF00076">
    <property type="entry name" value="RRM_1"/>
    <property type="match status" value="1"/>
</dbReference>
<dbReference type="InterPro" id="IPR052743">
    <property type="entry name" value="Glutaminase_GtaA"/>
</dbReference>
<gene>
    <name evidence="4" type="ORF">J3Q64DRAFT_1859521</name>
</gene>
<keyword evidence="5" id="KW-1185">Reference proteome</keyword>
<dbReference type="PANTHER" id="PTHR31987">
    <property type="entry name" value="GLUTAMINASE A-RELATED"/>
    <property type="match status" value="1"/>
</dbReference>
<dbReference type="InterPro" id="IPR012677">
    <property type="entry name" value="Nucleotide-bd_a/b_plait_sf"/>
</dbReference>
<name>A0ABR3BGV4_PHYBL</name>
<evidence type="ECO:0000259" key="3">
    <source>
        <dbReference type="PROSITE" id="PS50102"/>
    </source>
</evidence>
<evidence type="ECO:0000256" key="1">
    <source>
        <dbReference type="PROSITE-ProRule" id="PRU00176"/>
    </source>
</evidence>
<dbReference type="Gene3D" id="3.30.70.330">
    <property type="match status" value="1"/>
</dbReference>
<dbReference type="SUPFAM" id="SSF56300">
    <property type="entry name" value="Metallo-dependent phosphatases"/>
    <property type="match status" value="1"/>
</dbReference>
<dbReference type="CDD" id="cd00590">
    <property type="entry name" value="RRM_SF"/>
    <property type="match status" value="1"/>
</dbReference>
<feature type="domain" description="RRM" evidence="3">
    <location>
        <begin position="483"/>
        <end position="560"/>
    </location>
</feature>
<dbReference type="EMBL" id="JBCLYO010000001">
    <property type="protein sequence ID" value="KAL0098094.1"/>
    <property type="molecule type" value="Genomic_DNA"/>
</dbReference>
<proteinExistence type="predicted"/>
<reference evidence="4 5" key="1">
    <citation type="submission" date="2024-04" db="EMBL/GenBank/DDBJ databases">
        <title>Symmetric and asymmetric DNA N6-adenine methylation regulates different biological responses in Mucorales.</title>
        <authorList>
            <consortium name="Lawrence Berkeley National Laboratory"/>
            <person name="Lax C."/>
            <person name="Mondo S.J."/>
            <person name="Osorio-Concepcion M."/>
            <person name="Muszewska A."/>
            <person name="Corrochano-Luque M."/>
            <person name="Gutierrez G."/>
            <person name="Riley R."/>
            <person name="Lipzen A."/>
            <person name="Guo J."/>
            <person name="Hundley H."/>
            <person name="Amirebrahimi M."/>
            <person name="Ng V."/>
            <person name="Lorenzo-Gutierrez D."/>
            <person name="Binder U."/>
            <person name="Yang J."/>
            <person name="Song Y."/>
            <person name="Canovas D."/>
            <person name="Navarro E."/>
            <person name="Freitag M."/>
            <person name="Gabaldon T."/>
            <person name="Grigoriev I.V."/>
            <person name="Corrochano L.M."/>
            <person name="Nicolas F.E."/>
            <person name="Garre V."/>
        </authorList>
    </citation>
    <scope>NUCLEOTIDE SEQUENCE [LARGE SCALE GENOMIC DNA]</scope>
    <source>
        <strain evidence="4 5">L51</strain>
    </source>
</reference>
<dbReference type="Proteomes" id="UP001448207">
    <property type="component" value="Unassembled WGS sequence"/>
</dbReference>
<comment type="caution">
    <text evidence="4">The sequence shown here is derived from an EMBL/GenBank/DDBJ whole genome shotgun (WGS) entry which is preliminary data.</text>
</comment>
<feature type="compositionally biased region" description="Polar residues" evidence="2">
    <location>
        <begin position="407"/>
        <end position="423"/>
    </location>
</feature>